<dbReference type="EC" id="3.1.4.-" evidence="5"/>
<sequence length="312" mass="34638">MPPLVDYGSDSDSDADTVNPAPPPAKKPRLGAPGTGTATALSSGPSPDLPPLPASFHDLYASTARTFDDPSLHQGRTRQTPHIPGNWPSHVYIEWHPPPEFKRMLSGLIYSVRSQICKIDPEVEITSFLESDLGVPLPLHISLSRPLNLSTFQKDLFLSDLQKILAGDQPFEIRLGRVEWHFTSESGRAFLVLRVACPSRNNELVYLLSKINELANIYGQPQLYSWASAAEGKDVADAFHFSIAWCLGKPSDHLERITKEVFAKPEIRTVIGMSKLTIHSIKVKIGNVVTNIPLRKEDEERRERKHSALLGL</sequence>
<feature type="active site" description="Proton donor/acceptor" evidence="5">
    <location>
        <position position="240"/>
    </location>
</feature>
<evidence type="ECO:0000313" key="8">
    <source>
        <dbReference type="Proteomes" id="UP001322138"/>
    </source>
</evidence>
<dbReference type="InterPro" id="IPR027521">
    <property type="entry name" value="Usb1"/>
</dbReference>
<protein>
    <recommendedName>
        <fullName evidence="5">U6 snRNA phosphodiesterase</fullName>
        <ecNumber evidence="5">3.1.4.-</ecNumber>
    </recommendedName>
</protein>
<keyword evidence="3" id="KW-0456">Lyase</keyword>
<organism evidence="7 8">
    <name type="scientific">Podospora bellae-mahoneyi</name>
    <dbReference type="NCBI Taxonomy" id="2093777"/>
    <lineage>
        <taxon>Eukaryota</taxon>
        <taxon>Fungi</taxon>
        <taxon>Dikarya</taxon>
        <taxon>Ascomycota</taxon>
        <taxon>Pezizomycotina</taxon>
        <taxon>Sordariomycetes</taxon>
        <taxon>Sordariomycetidae</taxon>
        <taxon>Sordariales</taxon>
        <taxon>Podosporaceae</taxon>
        <taxon>Podospora</taxon>
    </lineage>
</organism>
<comment type="similarity">
    <text evidence="5">Belongs to the 2H phosphoesterase superfamily. USB1 family.</text>
</comment>
<evidence type="ECO:0000313" key="7">
    <source>
        <dbReference type="EMBL" id="KAK4647539.1"/>
    </source>
</evidence>
<keyword evidence="2 5" id="KW-0378">Hydrolase</keyword>
<evidence type="ECO:0000256" key="2">
    <source>
        <dbReference type="ARBA" id="ARBA00022801"/>
    </source>
</evidence>
<dbReference type="Gene3D" id="3.90.1140.10">
    <property type="entry name" value="Cyclic phosphodiesterase"/>
    <property type="match status" value="1"/>
</dbReference>
<dbReference type="GeneID" id="87892961"/>
<evidence type="ECO:0000256" key="3">
    <source>
        <dbReference type="ARBA" id="ARBA00023239"/>
    </source>
</evidence>
<dbReference type="PANTHER" id="PTHR13522:SF3">
    <property type="entry name" value="U6 SNRNA PHOSPHODIESTERASE 1"/>
    <property type="match status" value="1"/>
</dbReference>
<feature type="active site" description="Proton donor/acceptor" evidence="5">
    <location>
        <position position="140"/>
    </location>
</feature>
<keyword evidence="8" id="KW-1185">Reference proteome</keyword>
<feature type="region of interest" description="Disordered" evidence="6">
    <location>
        <begin position="1"/>
        <end position="55"/>
    </location>
</feature>
<dbReference type="Pfam" id="PF09749">
    <property type="entry name" value="HVSL"/>
    <property type="match status" value="1"/>
</dbReference>
<dbReference type="GO" id="GO:0004527">
    <property type="term" value="F:exonuclease activity"/>
    <property type="evidence" value="ECO:0007669"/>
    <property type="project" value="UniProtKB-KW"/>
</dbReference>
<dbReference type="RefSeq" id="XP_062736515.1">
    <property type="nucleotide sequence ID" value="XM_062873479.1"/>
</dbReference>
<keyword evidence="1 5" id="KW-0540">Nuclease</keyword>
<evidence type="ECO:0000256" key="5">
    <source>
        <dbReference type="HAMAP-Rule" id="MF_03040"/>
    </source>
</evidence>
<gene>
    <name evidence="5 7" type="primary">USB1</name>
    <name evidence="7" type="ORF">QC761_102360</name>
</gene>
<dbReference type="Proteomes" id="UP001322138">
    <property type="component" value="Unassembled WGS sequence"/>
</dbReference>
<comment type="function">
    <text evidence="5">Phosphodiesterase responsible for the U6 snRNA 3' end processing. Acts as an exoribonuclease (RNase) responsible for trimming the poly(U) tract of the last nucleotides in the pre-U6 snRNA molecule, leading to the formation of mature U6 snRNA.</text>
</comment>
<evidence type="ECO:0000256" key="1">
    <source>
        <dbReference type="ARBA" id="ARBA00022722"/>
    </source>
</evidence>
<reference evidence="7 8" key="1">
    <citation type="journal article" date="2023" name="bioRxiv">
        <title>High-quality genome assemblies of four members of thePodospora anserinaspecies complex.</title>
        <authorList>
            <person name="Ament-Velasquez S.L."/>
            <person name="Vogan A.A."/>
            <person name="Wallerman O."/>
            <person name="Hartmann F."/>
            <person name="Gautier V."/>
            <person name="Silar P."/>
            <person name="Giraud T."/>
            <person name="Johannesson H."/>
        </authorList>
    </citation>
    <scope>NUCLEOTIDE SEQUENCE [LARGE SCALE GENOMIC DNA]</scope>
    <source>
        <strain evidence="7 8">CBS 112042</strain>
    </source>
</reference>
<comment type="subcellular location">
    <subcellularLocation>
        <location evidence="5">Nucleus</location>
    </subcellularLocation>
</comment>
<accession>A0ABR0FUF1</accession>
<evidence type="ECO:0000256" key="4">
    <source>
        <dbReference type="ARBA" id="ARBA00023242"/>
    </source>
</evidence>
<keyword evidence="7" id="KW-0269">Exonuclease</keyword>
<dbReference type="PANTHER" id="PTHR13522">
    <property type="entry name" value="U6 SNRNA PHOSPHODIESTERASE 1"/>
    <property type="match status" value="1"/>
</dbReference>
<comment type="caution">
    <text evidence="7">The sequence shown here is derived from an EMBL/GenBank/DDBJ whole genome shotgun (WGS) entry which is preliminary data.</text>
</comment>
<dbReference type="HAMAP" id="MF_03040">
    <property type="entry name" value="USB1"/>
    <property type="match status" value="1"/>
</dbReference>
<keyword evidence="4 5" id="KW-0539">Nucleus</keyword>
<proteinExistence type="inferred from homology"/>
<evidence type="ECO:0000256" key="6">
    <source>
        <dbReference type="SAM" id="MobiDB-lite"/>
    </source>
</evidence>
<name>A0ABR0FUF1_9PEZI</name>
<dbReference type="EMBL" id="JAFFGZ010000001">
    <property type="protein sequence ID" value="KAK4647539.1"/>
    <property type="molecule type" value="Genomic_DNA"/>
</dbReference>